<comment type="caution">
    <text evidence="1">The sequence shown here is derived from an EMBL/GenBank/DDBJ whole genome shotgun (WGS) entry which is preliminary data.</text>
</comment>
<proteinExistence type="predicted"/>
<sequence length="169" mass="19847">MAQFSFITSALTHQISVTDTILQMVLIHVLWSIQLEILSVVSSLVWEEDRAPIIIILLKRIVIMQDDVYVESQWPESSTKKLRCLVNKKFDEIAYLLCCEMLHLLRQYITLYKAHYTVANIYDPRVMLNKVTSHHEKISEHSEQTEYGTWSIFNESFKQILVEGKLIWC</sequence>
<keyword evidence="2" id="KW-1185">Reference proteome</keyword>
<evidence type="ECO:0000313" key="2">
    <source>
        <dbReference type="Proteomes" id="UP001209540"/>
    </source>
</evidence>
<dbReference type="EMBL" id="JAIXMP010000024">
    <property type="protein sequence ID" value="KAI9254462.1"/>
    <property type="molecule type" value="Genomic_DNA"/>
</dbReference>
<evidence type="ECO:0000313" key="1">
    <source>
        <dbReference type="EMBL" id="KAI9254462.1"/>
    </source>
</evidence>
<protein>
    <submittedName>
        <fullName evidence="1">Uncharacterized protein</fullName>
    </submittedName>
</protein>
<organism evidence="1 2">
    <name type="scientific">Phascolomyces articulosus</name>
    <dbReference type="NCBI Taxonomy" id="60185"/>
    <lineage>
        <taxon>Eukaryota</taxon>
        <taxon>Fungi</taxon>
        <taxon>Fungi incertae sedis</taxon>
        <taxon>Mucoromycota</taxon>
        <taxon>Mucoromycotina</taxon>
        <taxon>Mucoromycetes</taxon>
        <taxon>Mucorales</taxon>
        <taxon>Lichtheimiaceae</taxon>
        <taxon>Phascolomyces</taxon>
    </lineage>
</organism>
<dbReference type="Proteomes" id="UP001209540">
    <property type="component" value="Unassembled WGS sequence"/>
</dbReference>
<name>A0AAD5K3M3_9FUNG</name>
<dbReference type="AlphaFoldDB" id="A0AAD5K3M3"/>
<accession>A0AAD5K3M3</accession>
<reference evidence="1" key="1">
    <citation type="journal article" date="2022" name="IScience">
        <title>Evolution of zygomycete secretomes and the origins of terrestrial fungal ecologies.</title>
        <authorList>
            <person name="Chang Y."/>
            <person name="Wang Y."/>
            <person name="Mondo S."/>
            <person name="Ahrendt S."/>
            <person name="Andreopoulos W."/>
            <person name="Barry K."/>
            <person name="Beard J."/>
            <person name="Benny G.L."/>
            <person name="Blankenship S."/>
            <person name="Bonito G."/>
            <person name="Cuomo C."/>
            <person name="Desiro A."/>
            <person name="Gervers K.A."/>
            <person name="Hundley H."/>
            <person name="Kuo A."/>
            <person name="LaButti K."/>
            <person name="Lang B.F."/>
            <person name="Lipzen A."/>
            <person name="O'Donnell K."/>
            <person name="Pangilinan J."/>
            <person name="Reynolds N."/>
            <person name="Sandor L."/>
            <person name="Smith M.E."/>
            <person name="Tsang A."/>
            <person name="Grigoriev I.V."/>
            <person name="Stajich J.E."/>
            <person name="Spatafora J.W."/>
        </authorList>
    </citation>
    <scope>NUCLEOTIDE SEQUENCE</scope>
    <source>
        <strain evidence="1">RSA 2281</strain>
    </source>
</reference>
<gene>
    <name evidence="1" type="ORF">BDA99DRAFT_574253</name>
</gene>
<reference evidence="1" key="2">
    <citation type="submission" date="2023-02" db="EMBL/GenBank/DDBJ databases">
        <authorList>
            <consortium name="DOE Joint Genome Institute"/>
            <person name="Mondo S.J."/>
            <person name="Chang Y."/>
            <person name="Wang Y."/>
            <person name="Ahrendt S."/>
            <person name="Andreopoulos W."/>
            <person name="Barry K."/>
            <person name="Beard J."/>
            <person name="Benny G.L."/>
            <person name="Blankenship S."/>
            <person name="Bonito G."/>
            <person name="Cuomo C."/>
            <person name="Desiro A."/>
            <person name="Gervers K.A."/>
            <person name="Hundley H."/>
            <person name="Kuo A."/>
            <person name="LaButti K."/>
            <person name="Lang B.F."/>
            <person name="Lipzen A."/>
            <person name="O'Donnell K."/>
            <person name="Pangilinan J."/>
            <person name="Reynolds N."/>
            <person name="Sandor L."/>
            <person name="Smith M.W."/>
            <person name="Tsang A."/>
            <person name="Grigoriev I.V."/>
            <person name="Stajich J.E."/>
            <person name="Spatafora J.W."/>
        </authorList>
    </citation>
    <scope>NUCLEOTIDE SEQUENCE</scope>
    <source>
        <strain evidence="1">RSA 2281</strain>
    </source>
</reference>